<sequence>MSLEQERSALEELHFLEQEISSRIQRNPELYPKFNEDLNSNLNNKKKRSFREVLLQQHEINRFIDQYKKQKSNLQQSLNDAESRNQEIQSLKDPTLELIKFDEIYQNLKNQNDSNIVKPLNSIYGLKTSKINILSEFSSDLELGLMFSGEEYFGKYLDLFEFYEKWLNLIGDPTISYVKFLGEFTKFEKITKKNDDYLKYLQNLSNYLINFIKKSLPLYKIDELITNIDNEWNDKNQSNELYCEYCEREFAKKTVYDGHLNGKKHLKNVEKKKSSLTEDQNQSNPSSSKKNYEYYEFQIQKLVEPLQTKIQDTKLNTERRKALTERERIIELSQLEKDEELSSSDDDEENGDSNDEENQDFNNGVYNPLNLPIGFDGQPIPYWLWKLHGLGKKYNCEICGDYTYQGRKAFEKHFLEPRHIHGLKCLGIEPSNIFKDIISIEEARNLWNGLKKDKRKEEGEKENAVEVEDEDGNVMSEKVYNDLKKQGLI</sequence>
<dbReference type="Pfam" id="PF16958">
    <property type="entry name" value="PRP9_N"/>
    <property type="match status" value="1"/>
</dbReference>
<feature type="region of interest" description="Disordered" evidence="8">
    <location>
        <begin position="269"/>
        <end position="290"/>
    </location>
</feature>
<dbReference type="GO" id="GO:0008270">
    <property type="term" value="F:zinc ion binding"/>
    <property type="evidence" value="ECO:0007669"/>
    <property type="project" value="UniProtKB-KW"/>
</dbReference>
<evidence type="ECO:0000256" key="5">
    <source>
        <dbReference type="ARBA" id="ARBA00022833"/>
    </source>
</evidence>
<evidence type="ECO:0000256" key="7">
    <source>
        <dbReference type="SAM" id="Coils"/>
    </source>
</evidence>
<dbReference type="FunCoup" id="K0KUL5">
    <property type="interactions" value="1262"/>
</dbReference>
<keyword evidence="6" id="KW-0539">Nucleus</keyword>
<dbReference type="eggNOG" id="KOG2636">
    <property type="taxonomic scope" value="Eukaryota"/>
</dbReference>
<name>K0KUL5_WICCF</name>
<dbReference type="InterPro" id="IPR031590">
    <property type="entry name" value="PRP9_N"/>
</dbReference>
<dbReference type="InterPro" id="IPR022755">
    <property type="entry name" value="Znf_C2H2_jaz"/>
</dbReference>
<dbReference type="HOGENOM" id="CLU_027160_1_0_1"/>
<comment type="caution">
    <text evidence="10">The sequence shown here is derived from an EMBL/GenBank/DDBJ whole genome shotgun (WGS) entry which is preliminary data.</text>
</comment>
<dbReference type="InterPro" id="IPR024598">
    <property type="entry name" value="SF3a60/Prp9_C"/>
</dbReference>
<dbReference type="Proteomes" id="UP000009328">
    <property type="component" value="Unassembled WGS sequence"/>
</dbReference>
<dbReference type="PANTHER" id="PTHR12786:SF2">
    <property type="entry name" value="SPLICING FACTOR 3A SUBUNIT 3"/>
    <property type="match status" value="1"/>
</dbReference>
<feature type="compositionally biased region" description="Low complexity" evidence="8">
    <location>
        <begin position="280"/>
        <end position="289"/>
    </location>
</feature>
<evidence type="ECO:0000256" key="3">
    <source>
        <dbReference type="ARBA" id="ARBA00022723"/>
    </source>
</evidence>
<dbReference type="STRING" id="1206466.K0KUL5"/>
<dbReference type="Pfam" id="PF12171">
    <property type="entry name" value="zf-C2H2_jaz"/>
    <property type="match status" value="1"/>
</dbReference>
<dbReference type="InterPro" id="IPR036236">
    <property type="entry name" value="Znf_C2H2_sf"/>
</dbReference>
<dbReference type="PANTHER" id="PTHR12786">
    <property type="entry name" value="SPLICING FACTOR SF3A-RELATED"/>
    <property type="match status" value="1"/>
</dbReference>
<gene>
    <name evidence="10" type="ORF">BN7_4703</name>
</gene>
<dbReference type="GO" id="GO:0003723">
    <property type="term" value="F:RNA binding"/>
    <property type="evidence" value="ECO:0007669"/>
    <property type="project" value="InterPro"/>
</dbReference>
<dbReference type="InterPro" id="IPR000690">
    <property type="entry name" value="Matrin/U1-C_Znf_C2H2"/>
</dbReference>
<keyword evidence="4" id="KW-0863">Zinc-finger</keyword>
<evidence type="ECO:0000256" key="1">
    <source>
        <dbReference type="ARBA" id="ARBA00004123"/>
    </source>
</evidence>
<feature type="coiled-coil region" evidence="7">
    <location>
        <begin position="64"/>
        <end position="91"/>
    </location>
</feature>
<proteinExistence type="inferred from homology"/>
<dbReference type="Gene3D" id="3.30.160.60">
    <property type="entry name" value="Classic Zinc Finger"/>
    <property type="match status" value="1"/>
</dbReference>
<dbReference type="AlphaFoldDB" id="K0KUL5"/>
<dbReference type="PROSITE" id="PS00028">
    <property type="entry name" value="ZINC_FINGER_C2H2_1"/>
    <property type="match status" value="1"/>
</dbReference>
<feature type="compositionally biased region" description="Acidic residues" evidence="8">
    <location>
        <begin position="337"/>
        <end position="359"/>
    </location>
</feature>
<evidence type="ECO:0000313" key="11">
    <source>
        <dbReference type="Proteomes" id="UP000009328"/>
    </source>
</evidence>
<dbReference type="InterPro" id="IPR051421">
    <property type="entry name" value="RNA_Proc_DNA_Dmg_Regulator"/>
</dbReference>
<dbReference type="GO" id="GO:0005681">
    <property type="term" value="C:spliceosomal complex"/>
    <property type="evidence" value="ECO:0007669"/>
    <property type="project" value="InterPro"/>
</dbReference>
<dbReference type="InterPro" id="IPR031774">
    <property type="entry name" value="SF3A3_dom"/>
</dbReference>
<evidence type="ECO:0000256" key="8">
    <source>
        <dbReference type="SAM" id="MobiDB-lite"/>
    </source>
</evidence>
<dbReference type="PROSITE" id="PS50171">
    <property type="entry name" value="ZF_MATRIN"/>
    <property type="match status" value="1"/>
</dbReference>
<protein>
    <submittedName>
        <fullName evidence="10">CWF complex protein sap61</fullName>
    </submittedName>
</protein>
<dbReference type="Pfam" id="PF11931">
    <property type="entry name" value="SF3a60_Prp9_C"/>
    <property type="match status" value="1"/>
</dbReference>
<evidence type="ECO:0000256" key="2">
    <source>
        <dbReference type="ARBA" id="ARBA00008776"/>
    </source>
</evidence>
<keyword evidence="3" id="KW-0479">Metal-binding</keyword>
<keyword evidence="5" id="KW-0862">Zinc</keyword>
<dbReference type="InterPro" id="IPR003604">
    <property type="entry name" value="Matrin/U1-like-C_Znf_C2H2"/>
</dbReference>
<feature type="region of interest" description="Disordered" evidence="8">
    <location>
        <begin position="334"/>
        <end position="363"/>
    </location>
</feature>
<accession>K0KUL5</accession>
<evidence type="ECO:0000256" key="6">
    <source>
        <dbReference type="ARBA" id="ARBA00023242"/>
    </source>
</evidence>
<dbReference type="EMBL" id="CAIF01000180">
    <property type="protein sequence ID" value="CCH45124.1"/>
    <property type="molecule type" value="Genomic_DNA"/>
</dbReference>
<evidence type="ECO:0000313" key="10">
    <source>
        <dbReference type="EMBL" id="CCH45124.1"/>
    </source>
</evidence>
<dbReference type="InterPro" id="IPR013087">
    <property type="entry name" value="Znf_C2H2_type"/>
</dbReference>
<dbReference type="SMART" id="SM00451">
    <property type="entry name" value="ZnF_U1"/>
    <property type="match status" value="1"/>
</dbReference>
<keyword evidence="7" id="KW-0175">Coiled coil</keyword>
<organism evidence="10 11">
    <name type="scientific">Wickerhamomyces ciferrii (strain ATCC 14091 / BCRC 22168 / CBS 111 / JCM 3599 / NBRC 0793 / NRRL Y-1031 F-60-10)</name>
    <name type="common">Yeast</name>
    <name type="synonym">Pichia ciferrii</name>
    <dbReference type="NCBI Taxonomy" id="1206466"/>
    <lineage>
        <taxon>Eukaryota</taxon>
        <taxon>Fungi</taxon>
        <taxon>Dikarya</taxon>
        <taxon>Ascomycota</taxon>
        <taxon>Saccharomycotina</taxon>
        <taxon>Saccharomycetes</taxon>
        <taxon>Phaffomycetales</taxon>
        <taxon>Wickerhamomycetaceae</taxon>
        <taxon>Wickerhamomyces</taxon>
    </lineage>
</organism>
<comment type="subcellular location">
    <subcellularLocation>
        <location evidence="1">Nucleus</location>
    </subcellularLocation>
</comment>
<keyword evidence="11" id="KW-1185">Reference proteome</keyword>
<evidence type="ECO:0000256" key="4">
    <source>
        <dbReference type="ARBA" id="ARBA00022771"/>
    </source>
</evidence>
<dbReference type="Pfam" id="PF16837">
    <property type="entry name" value="SF3A3"/>
    <property type="match status" value="1"/>
</dbReference>
<dbReference type="InParanoid" id="K0KUL5"/>
<comment type="similarity">
    <text evidence="2">Belongs to the SF3A3 family.</text>
</comment>
<evidence type="ECO:0000259" key="9">
    <source>
        <dbReference type="PROSITE" id="PS50171"/>
    </source>
</evidence>
<feature type="domain" description="Matrin-type" evidence="9">
    <location>
        <begin position="394"/>
        <end position="425"/>
    </location>
</feature>
<dbReference type="SMART" id="SM00355">
    <property type="entry name" value="ZnF_C2H2"/>
    <property type="match status" value="2"/>
</dbReference>
<dbReference type="GO" id="GO:0000398">
    <property type="term" value="P:mRNA splicing, via spliceosome"/>
    <property type="evidence" value="ECO:0007669"/>
    <property type="project" value="InterPro"/>
</dbReference>
<dbReference type="SUPFAM" id="SSF57667">
    <property type="entry name" value="beta-beta-alpha zinc fingers"/>
    <property type="match status" value="1"/>
</dbReference>
<reference evidence="10 11" key="1">
    <citation type="journal article" date="2012" name="Eukaryot. Cell">
        <title>Draft genome sequence of Wickerhamomyces ciferrii NRRL Y-1031 F-60-10.</title>
        <authorList>
            <person name="Schneider J."/>
            <person name="Andrea H."/>
            <person name="Blom J."/>
            <person name="Jaenicke S."/>
            <person name="Ruckert C."/>
            <person name="Schorsch C."/>
            <person name="Szczepanowski R."/>
            <person name="Farwick M."/>
            <person name="Goesmann A."/>
            <person name="Puhler A."/>
            <person name="Schaffer S."/>
            <person name="Tauch A."/>
            <person name="Kohler T."/>
            <person name="Brinkrolf K."/>
        </authorList>
    </citation>
    <scope>NUCLEOTIDE SEQUENCE [LARGE SCALE GENOMIC DNA]</scope>
    <source>
        <strain evidence="11">ATCC 14091 / BCRC 22168 / CBS 111 / JCM 3599 / NBRC 0793 / NRRL Y-1031 F-60-10</strain>
    </source>
</reference>